<gene>
    <name evidence="1" type="ORF">BO78DRAFT_434069</name>
</gene>
<dbReference type="STRING" id="1448318.A0A319DT68"/>
<name>A0A319DT68_ASPSB</name>
<dbReference type="AlphaFoldDB" id="A0A319DT68"/>
<protein>
    <submittedName>
        <fullName evidence="1">Uncharacterized protein</fullName>
    </submittedName>
</protein>
<sequence length="283" mass="32197">MEAGPGPKPFRVILHHHRELFVNPLFWTSRHLDLVGCQFEDVDAASIETTQASDCGTGDDRSLSDVESLATNVFLGVKYRCLVRLLVGECRIFAKARKGPSFFFAGQPVHRPHYNVFRRHGQPNELARNGSPPLIGYLHYTDVTGDRLNEFEPRPDPSGRLNFIGASIRNKRVAQITPKDWTEDPYFVEYIHLYEVEMPAKLLEDLRNPTNATEYIKWPNVRRKKLPFMPYTTFAGRIVTELVAPSHDPNSSPPDDMTGVIKPGAKRVLEQESSQKNKLRRTS</sequence>
<keyword evidence="2" id="KW-1185">Reference proteome</keyword>
<dbReference type="EMBL" id="KZ826431">
    <property type="protein sequence ID" value="PYI00911.1"/>
    <property type="molecule type" value="Genomic_DNA"/>
</dbReference>
<proteinExistence type="predicted"/>
<evidence type="ECO:0000313" key="1">
    <source>
        <dbReference type="EMBL" id="PYI00911.1"/>
    </source>
</evidence>
<dbReference type="OrthoDB" id="5343483at2759"/>
<evidence type="ECO:0000313" key="2">
    <source>
        <dbReference type="Proteomes" id="UP000248423"/>
    </source>
</evidence>
<reference evidence="1 2" key="1">
    <citation type="submission" date="2018-02" db="EMBL/GenBank/DDBJ databases">
        <title>The genomes of Aspergillus section Nigri reveals drivers in fungal speciation.</title>
        <authorList>
            <consortium name="DOE Joint Genome Institute"/>
            <person name="Vesth T.C."/>
            <person name="Nybo J."/>
            <person name="Theobald S."/>
            <person name="Brandl J."/>
            <person name="Frisvad J.C."/>
            <person name="Nielsen K.F."/>
            <person name="Lyhne E.K."/>
            <person name="Kogle M.E."/>
            <person name="Kuo A."/>
            <person name="Riley R."/>
            <person name="Clum A."/>
            <person name="Nolan M."/>
            <person name="Lipzen A."/>
            <person name="Salamov A."/>
            <person name="Henrissat B."/>
            <person name="Wiebenga A."/>
            <person name="De vries R.P."/>
            <person name="Grigoriev I.V."/>
            <person name="Mortensen U.H."/>
            <person name="Andersen M.R."/>
            <person name="Baker S.E."/>
        </authorList>
    </citation>
    <scope>NUCLEOTIDE SEQUENCE [LARGE SCALE GENOMIC DNA]</scope>
    <source>
        <strain evidence="1 2">CBS 121057</strain>
    </source>
</reference>
<feature type="non-terminal residue" evidence="1">
    <location>
        <position position="1"/>
    </location>
</feature>
<accession>A0A319DT68</accession>
<organism evidence="1 2">
    <name type="scientific">Aspergillus sclerotiicarbonarius (strain CBS 121057 / IBT 28362)</name>
    <dbReference type="NCBI Taxonomy" id="1448318"/>
    <lineage>
        <taxon>Eukaryota</taxon>
        <taxon>Fungi</taxon>
        <taxon>Dikarya</taxon>
        <taxon>Ascomycota</taxon>
        <taxon>Pezizomycotina</taxon>
        <taxon>Eurotiomycetes</taxon>
        <taxon>Eurotiomycetidae</taxon>
        <taxon>Eurotiales</taxon>
        <taxon>Aspergillaceae</taxon>
        <taxon>Aspergillus</taxon>
        <taxon>Aspergillus subgen. Circumdati</taxon>
    </lineage>
</organism>
<dbReference type="Proteomes" id="UP000248423">
    <property type="component" value="Unassembled WGS sequence"/>
</dbReference>
<dbReference type="VEuPathDB" id="FungiDB:BO78DRAFT_434069"/>